<evidence type="ECO:0000259" key="2">
    <source>
        <dbReference type="Pfam" id="PF10252"/>
    </source>
</evidence>
<dbReference type="InterPro" id="IPR019380">
    <property type="entry name" value="Casein_kinase_sb_PP28"/>
</dbReference>
<feature type="compositionally biased region" description="Basic and acidic residues" evidence="1">
    <location>
        <begin position="93"/>
        <end position="117"/>
    </location>
</feature>
<dbReference type="OrthoDB" id="21120at2759"/>
<evidence type="ECO:0000256" key="1">
    <source>
        <dbReference type="SAM" id="MobiDB-lite"/>
    </source>
</evidence>
<sequence>MGKGGGRGKFKKGPTGRRRFSTPDVIGGSASSEGQERRRRLGEDDPKGYEEEEDSEETESDDEEEEDEGKKQKGVGGLIEVANPNRAAARSVKAKDADIEKPVEMSRREREELDKQKAKERYWKLHEQGKTEEARKDLERLAIIRQQREEAARKREEEKAAREAKKQETRKK</sequence>
<feature type="compositionally biased region" description="Acidic residues" evidence="1">
    <location>
        <begin position="50"/>
        <end position="67"/>
    </location>
</feature>
<proteinExistence type="predicted"/>
<organism evidence="3 4">
    <name type="scientific">Chara braunii</name>
    <name type="common">Braun's stonewort</name>
    <dbReference type="NCBI Taxonomy" id="69332"/>
    <lineage>
        <taxon>Eukaryota</taxon>
        <taxon>Viridiplantae</taxon>
        <taxon>Streptophyta</taxon>
        <taxon>Charophyceae</taxon>
        <taxon>Charales</taxon>
        <taxon>Characeae</taxon>
        <taxon>Chara</taxon>
    </lineage>
</organism>
<feature type="compositionally biased region" description="Basic residues" evidence="1">
    <location>
        <begin position="1"/>
        <end position="20"/>
    </location>
</feature>
<dbReference type="STRING" id="69332.A0A388KTR9"/>
<feature type="region of interest" description="Disordered" evidence="1">
    <location>
        <begin position="1"/>
        <end position="117"/>
    </location>
</feature>
<reference evidence="3 4" key="1">
    <citation type="journal article" date="2018" name="Cell">
        <title>The Chara Genome: Secondary Complexity and Implications for Plant Terrestrialization.</title>
        <authorList>
            <person name="Nishiyama T."/>
            <person name="Sakayama H."/>
            <person name="Vries J.D."/>
            <person name="Buschmann H."/>
            <person name="Saint-Marcoux D."/>
            <person name="Ullrich K.K."/>
            <person name="Haas F.B."/>
            <person name="Vanderstraeten L."/>
            <person name="Becker D."/>
            <person name="Lang D."/>
            <person name="Vosolsobe S."/>
            <person name="Rombauts S."/>
            <person name="Wilhelmsson P.K.I."/>
            <person name="Janitza P."/>
            <person name="Kern R."/>
            <person name="Heyl A."/>
            <person name="Rumpler F."/>
            <person name="Villalobos L.I.A.C."/>
            <person name="Clay J.M."/>
            <person name="Skokan R."/>
            <person name="Toyoda A."/>
            <person name="Suzuki Y."/>
            <person name="Kagoshima H."/>
            <person name="Schijlen E."/>
            <person name="Tajeshwar N."/>
            <person name="Catarino B."/>
            <person name="Hetherington A.J."/>
            <person name="Saltykova A."/>
            <person name="Bonnot C."/>
            <person name="Breuninger H."/>
            <person name="Symeonidi A."/>
            <person name="Radhakrishnan G.V."/>
            <person name="Van Nieuwerburgh F."/>
            <person name="Deforce D."/>
            <person name="Chang C."/>
            <person name="Karol K.G."/>
            <person name="Hedrich R."/>
            <person name="Ulvskov P."/>
            <person name="Glockner G."/>
            <person name="Delwiche C.F."/>
            <person name="Petrasek J."/>
            <person name="Van de Peer Y."/>
            <person name="Friml J."/>
            <person name="Beilby M."/>
            <person name="Dolan L."/>
            <person name="Kohara Y."/>
            <person name="Sugano S."/>
            <person name="Fujiyama A."/>
            <person name="Delaux P.-M."/>
            <person name="Quint M."/>
            <person name="TheiBen G."/>
            <person name="Hagemann M."/>
            <person name="Harholt J."/>
            <person name="Dunand C."/>
            <person name="Zachgo S."/>
            <person name="Langdale J."/>
            <person name="Maumus F."/>
            <person name="Straeten D.V.D."/>
            <person name="Gould S.B."/>
            <person name="Rensing S.A."/>
        </authorList>
    </citation>
    <scope>NUCLEOTIDE SEQUENCE [LARGE SCALE GENOMIC DNA]</scope>
    <source>
        <strain evidence="3 4">S276</strain>
    </source>
</reference>
<dbReference type="PANTHER" id="PTHR22055">
    <property type="entry name" value="28 KDA HEAT- AND ACID-STABLE PHOSPHOPROTEIN PDGF-ASSOCIATED PROTEIN"/>
    <property type="match status" value="1"/>
</dbReference>
<dbReference type="Proteomes" id="UP000265515">
    <property type="component" value="Unassembled WGS sequence"/>
</dbReference>
<dbReference type="Gramene" id="GBG73451">
    <property type="protein sequence ID" value="GBG73451"/>
    <property type="gene ID" value="CBR_g16166"/>
</dbReference>
<dbReference type="InterPro" id="IPR039876">
    <property type="entry name" value="HAP28"/>
</dbReference>
<evidence type="ECO:0000313" key="4">
    <source>
        <dbReference type="Proteomes" id="UP000265515"/>
    </source>
</evidence>
<gene>
    <name evidence="3" type="ORF">CBR_g16166</name>
</gene>
<evidence type="ECO:0000313" key="3">
    <source>
        <dbReference type="EMBL" id="GBG73451.1"/>
    </source>
</evidence>
<keyword evidence="4" id="KW-1185">Reference proteome</keyword>
<protein>
    <recommendedName>
        <fullName evidence="2">Casein kinase substrate phosphoprotein PP28 domain-containing protein</fullName>
    </recommendedName>
</protein>
<feature type="domain" description="Casein kinase substrate phosphoprotein PP28" evidence="2">
    <location>
        <begin position="83"/>
        <end position="160"/>
    </location>
</feature>
<dbReference type="GO" id="GO:0005634">
    <property type="term" value="C:nucleus"/>
    <property type="evidence" value="ECO:0007669"/>
    <property type="project" value="EnsemblPlants"/>
</dbReference>
<name>A0A388KTR9_CHABU</name>
<dbReference type="GO" id="GO:0005737">
    <property type="term" value="C:cytoplasm"/>
    <property type="evidence" value="ECO:0007669"/>
    <property type="project" value="EnsemblPlants"/>
</dbReference>
<dbReference type="OMA" id="IDMESPR"/>
<accession>A0A388KTR9</accession>
<dbReference type="EMBL" id="BFEA01000183">
    <property type="protein sequence ID" value="GBG73451.1"/>
    <property type="molecule type" value="Genomic_DNA"/>
</dbReference>
<feature type="region of interest" description="Disordered" evidence="1">
    <location>
        <begin position="148"/>
        <end position="172"/>
    </location>
</feature>
<dbReference type="AlphaFoldDB" id="A0A388KTR9"/>
<comment type="caution">
    <text evidence="3">The sequence shown here is derived from an EMBL/GenBank/DDBJ whole genome shotgun (WGS) entry which is preliminary data.</text>
</comment>
<dbReference type="Pfam" id="PF10252">
    <property type="entry name" value="PP28"/>
    <property type="match status" value="1"/>
</dbReference>